<sequence length="60" mass="6333">MSVAIPTAMPVTPLSRMCGRRAGNIFGSCMVPSKFGCQSTVPWPNSLSRISANFDSLASV</sequence>
<protein>
    <submittedName>
        <fullName evidence="1">Uncharacterized protein</fullName>
    </submittedName>
</protein>
<organism evidence="1 2">
    <name type="scientific">Vibrio cholerae</name>
    <dbReference type="NCBI Taxonomy" id="666"/>
    <lineage>
        <taxon>Bacteria</taxon>
        <taxon>Pseudomonadati</taxon>
        <taxon>Pseudomonadota</taxon>
        <taxon>Gammaproteobacteria</taxon>
        <taxon>Vibrionales</taxon>
        <taxon>Vibrionaceae</taxon>
        <taxon>Vibrio</taxon>
    </lineage>
</organism>
<evidence type="ECO:0000313" key="1">
    <source>
        <dbReference type="EMBL" id="CSC69258.1"/>
    </source>
</evidence>
<accession>A0A655ZEQ9</accession>
<dbReference type="AlphaFoldDB" id="A0A655ZEQ9"/>
<proteinExistence type="predicted"/>
<reference evidence="1 2" key="1">
    <citation type="submission" date="2015-07" db="EMBL/GenBank/DDBJ databases">
        <authorList>
            <consortium name="Pathogen Informatics"/>
        </authorList>
    </citation>
    <scope>NUCLEOTIDE SEQUENCE [LARGE SCALE GENOMIC DNA]</scope>
    <source>
        <strain evidence="1 2">A325</strain>
    </source>
</reference>
<dbReference type="EMBL" id="CWQJ01000027">
    <property type="protein sequence ID" value="CSC69258.1"/>
    <property type="molecule type" value="Genomic_DNA"/>
</dbReference>
<gene>
    <name evidence="1" type="ORF">ERS013201_03293</name>
</gene>
<name>A0A655ZEQ9_VIBCL</name>
<dbReference type="Proteomes" id="UP000046067">
    <property type="component" value="Unassembled WGS sequence"/>
</dbReference>
<evidence type="ECO:0000313" key="2">
    <source>
        <dbReference type="Proteomes" id="UP000046067"/>
    </source>
</evidence>